<evidence type="ECO:0000313" key="1">
    <source>
        <dbReference type="EMBL" id="AKS41525.1"/>
    </source>
</evidence>
<dbReference type="RefSeq" id="WP_049725163.1">
    <property type="nucleotide sequence ID" value="NZ_CP012154.1"/>
</dbReference>
<accession>A0A0K0XV33</accession>
<dbReference type="AlphaFoldDB" id="A0A0K0XV33"/>
<evidence type="ECO:0000313" key="2">
    <source>
        <dbReference type="Proteomes" id="UP000066624"/>
    </source>
</evidence>
<proteinExistence type="predicted"/>
<reference evidence="1 2" key="1">
    <citation type="submission" date="2015-07" db="EMBL/GenBank/DDBJ databases">
        <authorList>
            <person name="Noorani M."/>
        </authorList>
    </citation>
    <scope>NUCLEOTIDE SEQUENCE [LARGE SCALE GENOMIC DNA]</scope>
    <source>
        <strain evidence="1 2">KCTC 42284</strain>
    </source>
</reference>
<dbReference type="KEGG" id="wma:WM2015_1151"/>
<keyword evidence="2" id="KW-1185">Reference proteome</keyword>
<dbReference type="EMBL" id="CP012154">
    <property type="protein sequence ID" value="AKS41525.1"/>
    <property type="molecule type" value="Genomic_DNA"/>
</dbReference>
<protein>
    <submittedName>
        <fullName evidence="1">Uncharacterized protein</fullName>
    </submittedName>
</protein>
<name>A0A0K0XV33_9GAMM</name>
<dbReference type="Proteomes" id="UP000066624">
    <property type="component" value="Chromosome"/>
</dbReference>
<sequence>MTRILATLSLLLLTAPALAYIGPGSGIGLLGSLWVWLVGIVVVLLTILAWPLRWMLRRMRASRQDTPASDD</sequence>
<dbReference type="STRING" id="1579979.WM2015_1151"/>
<gene>
    <name evidence="1" type="ORF">WM2015_1151</name>
</gene>
<organism evidence="1 2">
    <name type="scientific">Wenzhouxiangella marina</name>
    <dbReference type="NCBI Taxonomy" id="1579979"/>
    <lineage>
        <taxon>Bacteria</taxon>
        <taxon>Pseudomonadati</taxon>
        <taxon>Pseudomonadota</taxon>
        <taxon>Gammaproteobacteria</taxon>
        <taxon>Chromatiales</taxon>
        <taxon>Wenzhouxiangellaceae</taxon>
        <taxon>Wenzhouxiangella</taxon>
    </lineage>
</organism>